<feature type="region of interest" description="Disordered" evidence="1">
    <location>
        <begin position="134"/>
        <end position="154"/>
    </location>
</feature>
<gene>
    <name evidence="2" type="ORF">AABB24_023736</name>
</gene>
<comment type="caution">
    <text evidence="2">The sequence shown here is derived from an EMBL/GenBank/DDBJ whole genome shotgun (WGS) entry which is preliminary data.</text>
</comment>
<reference evidence="2 3" key="1">
    <citation type="submission" date="2024-05" db="EMBL/GenBank/DDBJ databases">
        <title>De novo assembly of an allotetraploid wild potato.</title>
        <authorList>
            <person name="Hosaka A.J."/>
        </authorList>
    </citation>
    <scope>NUCLEOTIDE SEQUENCE [LARGE SCALE GENOMIC DNA]</scope>
    <source>
        <tissue evidence="2">Young leaves</tissue>
    </source>
</reference>
<protein>
    <submittedName>
        <fullName evidence="2">Uncharacterized protein</fullName>
    </submittedName>
</protein>
<accession>A0ABD2SKN9</accession>
<dbReference type="EMBL" id="JBJKTR010000014">
    <property type="protein sequence ID" value="KAL3344444.1"/>
    <property type="molecule type" value="Genomic_DNA"/>
</dbReference>
<sequence length="154" mass="17225">MPAEICCSSLPENKKGAGLLLVEVVSRTGCCLARADEALLAGCYRYWWLATAGRSRWLDLTVHRWPSVAAPRSSLVVVVVAEDRQLPWLSSPVDNCYPRWLLATGGPAKRKEEGRRRRERRRCLVLTGCYSSRRRRRSGEKKGGGAALERERGG</sequence>
<proteinExistence type="predicted"/>
<evidence type="ECO:0000313" key="3">
    <source>
        <dbReference type="Proteomes" id="UP001627284"/>
    </source>
</evidence>
<evidence type="ECO:0000256" key="1">
    <source>
        <dbReference type="SAM" id="MobiDB-lite"/>
    </source>
</evidence>
<dbReference type="AlphaFoldDB" id="A0ABD2SKN9"/>
<dbReference type="Proteomes" id="UP001627284">
    <property type="component" value="Unassembled WGS sequence"/>
</dbReference>
<keyword evidence="3" id="KW-1185">Reference proteome</keyword>
<organism evidence="2 3">
    <name type="scientific">Solanum stoloniferum</name>
    <dbReference type="NCBI Taxonomy" id="62892"/>
    <lineage>
        <taxon>Eukaryota</taxon>
        <taxon>Viridiplantae</taxon>
        <taxon>Streptophyta</taxon>
        <taxon>Embryophyta</taxon>
        <taxon>Tracheophyta</taxon>
        <taxon>Spermatophyta</taxon>
        <taxon>Magnoliopsida</taxon>
        <taxon>eudicotyledons</taxon>
        <taxon>Gunneridae</taxon>
        <taxon>Pentapetalae</taxon>
        <taxon>asterids</taxon>
        <taxon>lamiids</taxon>
        <taxon>Solanales</taxon>
        <taxon>Solanaceae</taxon>
        <taxon>Solanoideae</taxon>
        <taxon>Solaneae</taxon>
        <taxon>Solanum</taxon>
    </lineage>
</organism>
<evidence type="ECO:0000313" key="2">
    <source>
        <dbReference type="EMBL" id="KAL3344444.1"/>
    </source>
</evidence>
<feature type="compositionally biased region" description="Basic and acidic residues" evidence="1">
    <location>
        <begin position="140"/>
        <end position="154"/>
    </location>
</feature>
<name>A0ABD2SKN9_9SOLN</name>